<keyword evidence="2" id="KW-0479">Metal-binding</keyword>
<keyword evidence="9" id="KW-1185">Reference proteome</keyword>
<feature type="compositionally biased region" description="Gly residues" evidence="5">
    <location>
        <begin position="645"/>
        <end position="656"/>
    </location>
</feature>
<protein>
    <recommendedName>
        <fullName evidence="10">SBP-type domain-containing protein</fullName>
    </recommendedName>
</protein>
<name>A0A2V0NVS1_9CHLO</name>
<dbReference type="InterPro" id="IPR036893">
    <property type="entry name" value="SBP_sf"/>
</dbReference>
<feature type="region of interest" description="Disordered" evidence="5">
    <location>
        <begin position="264"/>
        <end position="332"/>
    </location>
</feature>
<dbReference type="STRING" id="307507.A0A2V0NVS1"/>
<feature type="domain" description="BTB" evidence="6">
    <location>
        <begin position="28"/>
        <end position="99"/>
    </location>
</feature>
<sequence>MQSLPPLLFKSEEPNSGYAPFFNSDLFSDLVVVAPDGRRFNCHRVVLAARCPRFAATLAAPIAGAASHGCEELPVTGIDADALEAVLRFAYEGAALLTPSNAVAVYDAAARLQVRALAGAARGYARRVIAGATAVAMLAEALKFEVDELVEEATACAVLNFEEAFSCPDYLSAPHTVALRLLEAAKASGLHPGRSLFKAAWRWLTAAAAHVEHLEKVLCAVATPDLGISDLLAVAGVDLAALCGGGGGLGAALLQQQKQQVAQQQRQEQQGEREEATEEQQAAQRRKQQAQQERPVMALGGRSGSGDISGNGGDEALAAPPPLPTALLGSQPALGPMFPPPLAAPPLVTPPPLLPLLGGAPLGQLPPELLASLSPAQLPAVLGTLLRGGPGGVAAVHEHLAGMLSAGMDGGAAMDLTSVPQLPSPQPSVLALPLGLQPLQQHQQRGAAQLPLALQLQPQQAANLRGGAGPAAAPAAAAAALPRAALGALTPGAGSATPDATGASTSQLPPPVLASRMPQMRTPVISMPGQHQRALGLKGVCQVDGCYGDLSGLRDYHQRYKVCEYHLKVPTLMRDSIPQRFCQQCGRFHPLDEFDGNKRSCRSRLLKHNARRRKREGPESGGARGRGSPEYDDAPPARRARPEDAGGGGGGGGGGYDQAEAASALGMLAAAVAQSGAGPSVTTPAATTPYTRAASCRPAAQPSELQAMLKTLLGLEPARPATGAAAPAAAGARAGALEAERTPSPPAVAPPLAVTGGGGDGSGSGGGDGTGPDPAVGVGVGAQKGSSSDTNEAALA</sequence>
<dbReference type="Gene3D" id="4.10.1100.10">
    <property type="entry name" value="Transcription factor, SBP-box domain"/>
    <property type="match status" value="1"/>
</dbReference>
<proteinExistence type="predicted"/>
<evidence type="ECO:0000256" key="3">
    <source>
        <dbReference type="ARBA" id="ARBA00022771"/>
    </source>
</evidence>
<evidence type="ECO:0000256" key="2">
    <source>
        <dbReference type="ARBA" id="ARBA00022723"/>
    </source>
</evidence>
<dbReference type="SUPFAM" id="SSF54695">
    <property type="entry name" value="POZ domain"/>
    <property type="match status" value="1"/>
</dbReference>
<comment type="pathway">
    <text evidence="1">Protein modification; protein ubiquitination.</text>
</comment>
<dbReference type="InterPro" id="IPR004333">
    <property type="entry name" value="SBP_dom"/>
</dbReference>
<feature type="compositionally biased region" description="Polar residues" evidence="5">
    <location>
        <begin position="784"/>
        <end position="796"/>
    </location>
</feature>
<dbReference type="Pfam" id="PF03110">
    <property type="entry name" value="SBP"/>
    <property type="match status" value="1"/>
</dbReference>
<feature type="region of interest" description="Disordered" evidence="5">
    <location>
        <begin position="732"/>
        <end position="796"/>
    </location>
</feature>
<dbReference type="GO" id="GO:0005634">
    <property type="term" value="C:nucleus"/>
    <property type="evidence" value="ECO:0007669"/>
    <property type="project" value="InterPro"/>
</dbReference>
<dbReference type="PANTHER" id="PTHR31251">
    <property type="entry name" value="SQUAMOSA PROMOTER-BINDING-LIKE PROTEIN 4"/>
    <property type="match status" value="1"/>
</dbReference>
<dbReference type="GO" id="GO:0003677">
    <property type="term" value="F:DNA binding"/>
    <property type="evidence" value="ECO:0007669"/>
    <property type="project" value="InterPro"/>
</dbReference>
<dbReference type="Pfam" id="PF00651">
    <property type="entry name" value="BTB"/>
    <property type="match status" value="1"/>
</dbReference>
<dbReference type="PROSITE" id="PS50097">
    <property type="entry name" value="BTB"/>
    <property type="match status" value="1"/>
</dbReference>
<dbReference type="GO" id="GO:0008270">
    <property type="term" value="F:zinc ion binding"/>
    <property type="evidence" value="ECO:0007669"/>
    <property type="project" value="UniProtKB-KW"/>
</dbReference>
<dbReference type="InterPro" id="IPR044817">
    <property type="entry name" value="SBP-like"/>
</dbReference>
<dbReference type="SMART" id="SM00225">
    <property type="entry name" value="BTB"/>
    <property type="match status" value="1"/>
</dbReference>
<dbReference type="AlphaFoldDB" id="A0A2V0NVS1"/>
<evidence type="ECO:0000313" key="9">
    <source>
        <dbReference type="Proteomes" id="UP000247498"/>
    </source>
</evidence>
<feature type="compositionally biased region" description="Gly residues" evidence="5">
    <location>
        <begin position="755"/>
        <end position="770"/>
    </location>
</feature>
<evidence type="ECO:0008006" key="10">
    <source>
        <dbReference type="Google" id="ProtNLM"/>
    </source>
</evidence>
<evidence type="ECO:0000256" key="4">
    <source>
        <dbReference type="ARBA" id="ARBA00022833"/>
    </source>
</evidence>
<reference evidence="8 9" key="1">
    <citation type="journal article" date="2018" name="Sci. Rep.">
        <title>Raphidocelis subcapitata (=Pseudokirchneriella subcapitata) provides an insight into genome evolution and environmental adaptations in the Sphaeropleales.</title>
        <authorList>
            <person name="Suzuki S."/>
            <person name="Yamaguchi H."/>
            <person name="Nakajima N."/>
            <person name="Kawachi M."/>
        </authorList>
    </citation>
    <scope>NUCLEOTIDE SEQUENCE [LARGE SCALE GENOMIC DNA]</scope>
    <source>
        <strain evidence="8 9">NIES-35</strain>
    </source>
</reference>
<comment type="caution">
    <text evidence="8">The sequence shown here is derived from an EMBL/GenBank/DDBJ whole genome shotgun (WGS) entry which is preliminary data.</text>
</comment>
<feature type="region of interest" description="Disordered" evidence="5">
    <location>
        <begin position="492"/>
        <end position="511"/>
    </location>
</feature>
<feature type="domain" description="SBP-type" evidence="7">
    <location>
        <begin position="538"/>
        <end position="615"/>
    </location>
</feature>
<dbReference type="Proteomes" id="UP000247498">
    <property type="component" value="Unassembled WGS sequence"/>
</dbReference>
<dbReference type="CDD" id="cd18186">
    <property type="entry name" value="BTB_POZ_ZBTB_KLHL-like"/>
    <property type="match status" value="1"/>
</dbReference>
<keyword evidence="4" id="KW-0862">Zinc</keyword>
<dbReference type="InterPro" id="IPR000210">
    <property type="entry name" value="BTB/POZ_dom"/>
</dbReference>
<feature type="compositionally biased region" description="Gly residues" evidence="5">
    <location>
        <begin position="301"/>
        <end position="313"/>
    </location>
</feature>
<accession>A0A2V0NVS1</accession>
<organism evidence="8 9">
    <name type="scientific">Raphidocelis subcapitata</name>
    <dbReference type="NCBI Taxonomy" id="307507"/>
    <lineage>
        <taxon>Eukaryota</taxon>
        <taxon>Viridiplantae</taxon>
        <taxon>Chlorophyta</taxon>
        <taxon>core chlorophytes</taxon>
        <taxon>Chlorophyceae</taxon>
        <taxon>CS clade</taxon>
        <taxon>Sphaeropleales</taxon>
        <taxon>Selenastraceae</taxon>
        <taxon>Raphidocelis</taxon>
    </lineage>
</organism>
<evidence type="ECO:0000259" key="7">
    <source>
        <dbReference type="PROSITE" id="PS51141"/>
    </source>
</evidence>
<gene>
    <name evidence="8" type="ORF">Rsub_04035</name>
</gene>
<dbReference type="InParanoid" id="A0A2V0NVS1"/>
<evidence type="ECO:0000313" key="8">
    <source>
        <dbReference type="EMBL" id="GBF91731.1"/>
    </source>
</evidence>
<feature type="region of interest" description="Disordered" evidence="5">
    <location>
        <begin position="605"/>
        <end position="657"/>
    </location>
</feature>
<dbReference type="EMBL" id="BDRX01000026">
    <property type="protein sequence ID" value="GBF91731.1"/>
    <property type="molecule type" value="Genomic_DNA"/>
</dbReference>
<dbReference type="PANTHER" id="PTHR31251:SF169">
    <property type="entry name" value="SQUAMOSA PROMOTER-BINDING-LIKE PROTEIN 8"/>
    <property type="match status" value="1"/>
</dbReference>
<evidence type="ECO:0000256" key="5">
    <source>
        <dbReference type="SAM" id="MobiDB-lite"/>
    </source>
</evidence>
<evidence type="ECO:0000259" key="6">
    <source>
        <dbReference type="PROSITE" id="PS50097"/>
    </source>
</evidence>
<dbReference type="SUPFAM" id="SSF103612">
    <property type="entry name" value="SBT domain"/>
    <property type="match status" value="1"/>
</dbReference>
<keyword evidence="3" id="KW-0863">Zinc-finger</keyword>
<dbReference type="PROSITE" id="PS51141">
    <property type="entry name" value="ZF_SBP"/>
    <property type="match status" value="1"/>
</dbReference>
<feature type="compositionally biased region" description="Low complexity" evidence="5">
    <location>
        <begin position="279"/>
        <end position="294"/>
    </location>
</feature>
<dbReference type="Gene3D" id="3.30.710.10">
    <property type="entry name" value="Potassium Channel Kv1.1, Chain A"/>
    <property type="match status" value="1"/>
</dbReference>
<dbReference type="OrthoDB" id="514967at2759"/>
<dbReference type="InterPro" id="IPR011333">
    <property type="entry name" value="SKP1/BTB/POZ_sf"/>
</dbReference>
<feature type="compositionally biased region" description="Basic residues" evidence="5">
    <location>
        <begin position="605"/>
        <end position="615"/>
    </location>
</feature>
<evidence type="ECO:0000256" key="1">
    <source>
        <dbReference type="ARBA" id="ARBA00004906"/>
    </source>
</evidence>